<dbReference type="InterPro" id="IPR024465">
    <property type="entry name" value="DUF2399"/>
</dbReference>
<dbReference type="Proteomes" id="UP000234789">
    <property type="component" value="Unassembled WGS sequence"/>
</dbReference>
<dbReference type="InterPro" id="IPR024466">
    <property type="entry name" value="CHP02679_N"/>
</dbReference>
<dbReference type="Pfam" id="PF11796">
    <property type="entry name" value="DUF3323"/>
    <property type="match status" value="1"/>
</dbReference>
<reference evidence="3 4" key="1">
    <citation type="submission" date="2017-05" db="EMBL/GenBank/DDBJ databases">
        <title>Functional genome analysis of Paenibacillus pasadenensis strain R16: insights on endophytic life style and antifungal activity.</title>
        <authorList>
            <person name="Passera A."/>
            <person name="Marcolungo L."/>
            <person name="Casati P."/>
            <person name="Brasca M."/>
            <person name="Quaglino F."/>
            <person name="Delledonne M."/>
        </authorList>
    </citation>
    <scope>NUCLEOTIDE SEQUENCE [LARGE SCALE GENOMIC DNA]</scope>
    <source>
        <strain evidence="3 4">R16</strain>
    </source>
</reference>
<dbReference type="AlphaFoldDB" id="A0A2N5N0F5"/>
<dbReference type="Pfam" id="PF09664">
    <property type="entry name" value="DUF2399"/>
    <property type="match status" value="1"/>
</dbReference>
<dbReference type="RefSeq" id="WP_101808379.1">
    <property type="nucleotide sequence ID" value="NZ_NFEZ01000004.1"/>
</dbReference>
<dbReference type="EMBL" id="NFEZ01000004">
    <property type="protein sequence ID" value="PLT43813.1"/>
    <property type="molecule type" value="Genomic_DNA"/>
</dbReference>
<feature type="domain" description="Conserved hypothetical protein CHP02679 N terminus" evidence="2">
    <location>
        <begin position="37"/>
        <end position="301"/>
    </location>
</feature>
<evidence type="ECO:0000259" key="1">
    <source>
        <dbReference type="Pfam" id="PF09664"/>
    </source>
</evidence>
<evidence type="ECO:0000259" key="2">
    <source>
        <dbReference type="Pfam" id="PF11796"/>
    </source>
</evidence>
<evidence type="ECO:0000313" key="3">
    <source>
        <dbReference type="EMBL" id="PLT43813.1"/>
    </source>
</evidence>
<evidence type="ECO:0008006" key="5">
    <source>
        <dbReference type="Google" id="ProtNLM"/>
    </source>
</evidence>
<accession>A0A2N5N0F5</accession>
<evidence type="ECO:0000313" key="4">
    <source>
        <dbReference type="Proteomes" id="UP000234789"/>
    </source>
</evidence>
<name>A0A2N5N0F5_9BACL</name>
<keyword evidence="4" id="KW-1185">Reference proteome</keyword>
<proteinExistence type="predicted"/>
<protein>
    <recommendedName>
        <fullName evidence="5">DUF2399 domain-containing protein</fullName>
    </recommendedName>
</protein>
<gene>
    <name evidence="3" type="ORF">B8V81_2244</name>
</gene>
<organism evidence="3 4">
    <name type="scientific">Paenibacillus pasadenensis</name>
    <dbReference type="NCBI Taxonomy" id="217090"/>
    <lineage>
        <taxon>Bacteria</taxon>
        <taxon>Bacillati</taxon>
        <taxon>Bacillota</taxon>
        <taxon>Bacilli</taxon>
        <taxon>Bacillales</taxon>
        <taxon>Paenibacillaceae</taxon>
        <taxon>Paenibacillus</taxon>
    </lineage>
</organism>
<comment type="caution">
    <text evidence="3">The sequence shown here is derived from an EMBL/GenBank/DDBJ whole genome shotgun (WGS) entry which is preliminary data.</text>
</comment>
<sequence>MTQGQAEQEARAYFLRPGMNRLLQAIWKRYEGLGRIGGKAVVPKLRPEECEALNGFFGTYYRPGEKAEISLSEMELELRRSVFECGLEELYQRLYGEPLLSRSDRKRMSQQNWQALFTAAERRLYAEGLLPPPFVEEWWLMLRSGKGMGYRTLKELWDRGEAEASEALLHATLAWCRLSGEEERGARRPIRKPVLAAEVSGNPHALDRDQPAGRLFFQALLSMPAPSGHSERAAREADQASLVVREGAEDSTLEAADRQEEPPLERMVREAAKGLDTLAAREVYRSWGVLDDDFSSYVHLYRQGSDPSAQSGHHAVWTLAHVEEARILPLVSELFVVENPAVYAALIDERRNGAVIGNAGARSGSPLLLCTSGPASAAALRLMDRLVESGRLSGMIRYSGDYDGKGIVMANVLCRRYRERFRPWRFDRETYADSLAQGKLAARGLHFSPEECRQLSKLRAEWQPDLTARLLQSKRKLFQEELLDLLVSDWMEAFNPNA</sequence>
<feature type="domain" description="DUF2399" evidence="1">
    <location>
        <begin position="332"/>
        <end position="489"/>
    </location>
</feature>